<comment type="caution">
    <text evidence="2">The sequence shown here is derived from an EMBL/GenBank/DDBJ whole genome shotgun (WGS) entry which is preliminary data.</text>
</comment>
<name>A0A9W8TI50_9PEZI</name>
<dbReference type="SUPFAM" id="SSF53474">
    <property type="entry name" value="alpha/beta-Hydrolases"/>
    <property type="match status" value="1"/>
</dbReference>
<evidence type="ECO:0000259" key="1">
    <source>
        <dbReference type="Pfam" id="PF12697"/>
    </source>
</evidence>
<dbReference type="Proteomes" id="UP001148614">
    <property type="component" value="Unassembled WGS sequence"/>
</dbReference>
<dbReference type="InterPro" id="IPR000073">
    <property type="entry name" value="AB_hydrolase_1"/>
</dbReference>
<dbReference type="Pfam" id="PF12697">
    <property type="entry name" value="Abhydrolase_6"/>
    <property type="match status" value="1"/>
</dbReference>
<feature type="domain" description="AB hydrolase-1" evidence="1">
    <location>
        <begin position="33"/>
        <end position="215"/>
    </location>
</feature>
<evidence type="ECO:0000313" key="2">
    <source>
        <dbReference type="EMBL" id="KAJ3558303.1"/>
    </source>
</evidence>
<dbReference type="AlphaFoldDB" id="A0A9W8TI50"/>
<dbReference type="InterPro" id="IPR029058">
    <property type="entry name" value="AB_hydrolase_fold"/>
</dbReference>
<gene>
    <name evidence="2" type="ORF">NPX13_g9739</name>
</gene>
<organism evidence="2 3">
    <name type="scientific">Xylaria arbuscula</name>
    <dbReference type="NCBI Taxonomy" id="114810"/>
    <lineage>
        <taxon>Eukaryota</taxon>
        <taxon>Fungi</taxon>
        <taxon>Dikarya</taxon>
        <taxon>Ascomycota</taxon>
        <taxon>Pezizomycotina</taxon>
        <taxon>Sordariomycetes</taxon>
        <taxon>Xylariomycetidae</taxon>
        <taxon>Xylariales</taxon>
        <taxon>Xylariaceae</taxon>
        <taxon>Xylaria</taxon>
    </lineage>
</organism>
<keyword evidence="3" id="KW-1185">Reference proteome</keyword>
<dbReference type="EMBL" id="JANPWZ010002494">
    <property type="protein sequence ID" value="KAJ3558303.1"/>
    <property type="molecule type" value="Genomic_DNA"/>
</dbReference>
<reference evidence="2" key="1">
    <citation type="submission" date="2022-07" db="EMBL/GenBank/DDBJ databases">
        <title>Genome Sequence of Xylaria arbuscula.</title>
        <authorList>
            <person name="Buettner E."/>
        </authorList>
    </citation>
    <scope>NUCLEOTIDE SEQUENCE</scope>
    <source>
        <strain evidence="2">VT107</strain>
    </source>
</reference>
<protein>
    <recommendedName>
        <fullName evidence="1">AB hydrolase-1 domain-containing protein</fullName>
    </recommendedName>
</protein>
<sequence>MESFRLSTDHVTVVGLRSLPPPSTSPLKYRPLIVGLHGGSYDKQYFNATPATSASVMSKALGVPFISIDRPSYGGTTSVLPVPKGSDFNLETGRLLHNSILPSIWSDMGAVNGCNCIVLLCHSLGVMGGTVAAALHAQDKTPRYPLGGVILSGMGDRQSIQMQGRSAESDFDPMQYTTPPVEWKDSVMFKPGTVAPDVVQQTERLNAPMPLAESGRFAIDWLPIWKEIWAAQVLVPVMFSLVDDDPFFISTKEEVDRCVGAFTKSVRAEGSLVLGAPHCIELSYWSQGWYARCFGFAIECAASL</sequence>
<accession>A0A9W8TI50</accession>
<dbReference type="Gene3D" id="3.40.50.1820">
    <property type="entry name" value="alpha/beta hydrolase"/>
    <property type="match status" value="1"/>
</dbReference>
<evidence type="ECO:0000313" key="3">
    <source>
        <dbReference type="Proteomes" id="UP001148614"/>
    </source>
</evidence>
<proteinExistence type="predicted"/>